<dbReference type="EMBL" id="MNZM01000096">
    <property type="protein sequence ID" value="OIP83065.1"/>
    <property type="molecule type" value="Genomic_DNA"/>
</dbReference>
<dbReference type="PANTHER" id="PTHR30619">
    <property type="entry name" value="DNA INTERNALIZATION/COMPETENCE PROTEIN COMEC/REC2"/>
    <property type="match status" value="1"/>
</dbReference>
<accession>A0A1J5HCX1</accession>
<proteinExistence type="predicted"/>
<evidence type="ECO:0000313" key="3">
    <source>
        <dbReference type="EMBL" id="OIP83065.1"/>
    </source>
</evidence>
<feature type="transmembrane region" description="Helical" evidence="1">
    <location>
        <begin position="12"/>
        <end position="31"/>
    </location>
</feature>
<dbReference type="SUPFAM" id="SSF56281">
    <property type="entry name" value="Metallo-hydrolase/oxidoreductase"/>
    <property type="match status" value="1"/>
</dbReference>
<protein>
    <recommendedName>
        <fullName evidence="2">Metallo-beta-lactamase domain-containing protein</fullName>
    </recommendedName>
</protein>
<sequence>MFQSPVKIRDLILFSIFSFVIIFVVFLSSFFDKHTKIVFCNVSQGDAAYIRVNNRFDILVDAGPDRKVLDCLGKYMPFFDRKIELALLSHPNNDHYNGYFFITDRYKIDKFITVNSSIVSKTYKKLLQKISDKKIPLLFSVSGEKIKVKDGQLTFFWPPNNFVSSSDNDFSHIVLFQENNFKALFTGDASPFVLSRLLYQVGAIRESPLHNIDVLKVPHHGSKNGLTETVIKYLRPKIAVISVGKNSYGHPSKLILDLLRKYNVKVRRTDKEGNIDFSISN</sequence>
<dbReference type="AlphaFoldDB" id="A0A1J5HCX1"/>
<keyword evidence="1" id="KW-0812">Transmembrane</keyword>
<evidence type="ECO:0000313" key="4">
    <source>
        <dbReference type="Proteomes" id="UP000183758"/>
    </source>
</evidence>
<reference evidence="3 4" key="1">
    <citation type="journal article" date="2016" name="Environ. Microbiol.">
        <title>Genomic resolution of a cold subsurface aquifer community provides metabolic insights for novel microbes adapted to high CO concentrations.</title>
        <authorList>
            <person name="Probst A.J."/>
            <person name="Castelle C.J."/>
            <person name="Singh A."/>
            <person name="Brown C.T."/>
            <person name="Anantharaman K."/>
            <person name="Sharon I."/>
            <person name="Hug L.A."/>
            <person name="Burstein D."/>
            <person name="Emerson J.B."/>
            <person name="Thomas B.C."/>
            <person name="Banfield J.F."/>
        </authorList>
    </citation>
    <scope>NUCLEOTIDE SEQUENCE [LARGE SCALE GENOMIC DNA]</scope>
    <source>
        <strain evidence="3">CG2_30_33_16</strain>
    </source>
</reference>
<keyword evidence="1" id="KW-0472">Membrane</keyword>
<dbReference type="InterPro" id="IPR036866">
    <property type="entry name" value="RibonucZ/Hydroxyglut_hydro"/>
</dbReference>
<dbReference type="InterPro" id="IPR035681">
    <property type="entry name" value="ComA-like_MBL"/>
</dbReference>
<dbReference type="Proteomes" id="UP000183758">
    <property type="component" value="Unassembled WGS sequence"/>
</dbReference>
<gene>
    <name evidence="3" type="ORF">AUK04_03875</name>
</gene>
<feature type="domain" description="Metallo-beta-lactamase" evidence="2">
    <location>
        <begin position="42"/>
        <end position="244"/>
    </location>
</feature>
<dbReference type="InterPro" id="IPR052159">
    <property type="entry name" value="Competence_DNA_uptake"/>
</dbReference>
<dbReference type="InterPro" id="IPR001279">
    <property type="entry name" value="Metallo-B-lactamas"/>
</dbReference>
<dbReference type="Pfam" id="PF00753">
    <property type="entry name" value="Lactamase_B"/>
    <property type="match status" value="1"/>
</dbReference>
<organism evidence="3 4">
    <name type="scientific">Candidatus Roizmanbacteria bacterium CG2_30_33_16</name>
    <dbReference type="NCBI Taxonomy" id="1805340"/>
    <lineage>
        <taxon>Bacteria</taxon>
        <taxon>Candidatus Roizmaniibacteriota</taxon>
    </lineage>
</organism>
<dbReference type="CDD" id="cd07731">
    <property type="entry name" value="ComA-like_MBL-fold"/>
    <property type="match status" value="1"/>
</dbReference>
<dbReference type="Gene3D" id="3.60.15.10">
    <property type="entry name" value="Ribonuclease Z/Hydroxyacylglutathione hydrolase-like"/>
    <property type="match status" value="1"/>
</dbReference>
<evidence type="ECO:0000256" key="1">
    <source>
        <dbReference type="SAM" id="Phobius"/>
    </source>
</evidence>
<comment type="caution">
    <text evidence="3">The sequence shown here is derived from an EMBL/GenBank/DDBJ whole genome shotgun (WGS) entry which is preliminary data.</text>
</comment>
<dbReference type="PANTHER" id="PTHR30619:SF1">
    <property type="entry name" value="RECOMBINATION PROTEIN 2"/>
    <property type="match status" value="1"/>
</dbReference>
<evidence type="ECO:0000259" key="2">
    <source>
        <dbReference type="Pfam" id="PF00753"/>
    </source>
</evidence>
<keyword evidence="1" id="KW-1133">Transmembrane helix</keyword>
<name>A0A1J5HCX1_9BACT</name>